<dbReference type="OrthoDB" id="5846871at2759"/>
<keyword evidence="1" id="KW-0812">Transmembrane</keyword>
<name>A0A498SKJ5_ACAVI</name>
<dbReference type="AlphaFoldDB" id="A0A498SKJ5"/>
<accession>A0A498SKJ5</accession>
<dbReference type="PANTHER" id="PTHR31154">
    <property type="entry name" value="MEMBRANE TRANSPORTER PROTEIN"/>
    <property type="match status" value="1"/>
</dbReference>
<dbReference type="EMBL" id="UPTC01000562">
    <property type="protein sequence ID" value="VBB29215.1"/>
    <property type="molecule type" value="Genomic_DNA"/>
</dbReference>
<evidence type="ECO:0000256" key="1">
    <source>
        <dbReference type="SAM" id="Phobius"/>
    </source>
</evidence>
<feature type="transmembrane region" description="Helical" evidence="1">
    <location>
        <begin position="73"/>
        <end position="94"/>
    </location>
</feature>
<feature type="transmembrane region" description="Helical" evidence="1">
    <location>
        <begin position="20"/>
        <end position="39"/>
    </location>
</feature>
<sequence length="122" mass="14038">MVGFFWRQFMQNGIQQESWEYFSVCIPVVVIFAPIGSFLASYLHRLTLASFIYILQTIALISALIIIKPNWTLLLFTFGFISGSLIFYMVIARYGQKLMLQRIKASEMKEKTNDGAIAIDLR</sequence>
<proteinExistence type="predicted"/>
<protein>
    <submittedName>
        <fullName evidence="2">Uncharacterized protein</fullName>
    </submittedName>
</protein>
<evidence type="ECO:0000313" key="2">
    <source>
        <dbReference type="EMBL" id="VBB29215.1"/>
    </source>
</evidence>
<gene>
    <name evidence="2" type="ORF">NAV_LOCUS4020</name>
</gene>
<evidence type="ECO:0000313" key="3">
    <source>
        <dbReference type="Proteomes" id="UP000276991"/>
    </source>
</evidence>
<dbReference type="Proteomes" id="UP000276991">
    <property type="component" value="Unassembled WGS sequence"/>
</dbReference>
<feature type="transmembrane region" description="Helical" evidence="1">
    <location>
        <begin position="46"/>
        <end position="67"/>
    </location>
</feature>
<dbReference type="PANTHER" id="PTHR31154:SF4">
    <property type="entry name" value="MEMBRANE TRANSPORTER PROTEIN"/>
    <property type="match status" value="1"/>
</dbReference>
<keyword evidence="3" id="KW-1185">Reference proteome</keyword>
<keyword evidence="1" id="KW-1133">Transmembrane helix</keyword>
<keyword evidence="1" id="KW-0472">Membrane</keyword>
<organism evidence="2 3">
    <name type="scientific">Acanthocheilonema viteae</name>
    <name type="common">Filarial nematode worm</name>
    <name type="synonym">Dipetalonema viteae</name>
    <dbReference type="NCBI Taxonomy" id="6277"/>
    <lineage>
        <taxon>Eukaryota</taxon>
        <taxon>Metazoa</taxon>
        <taxon>Ecdysozoa</taxon>
        <taxon>Nematoda</taxon>
        <taxon>Chromadorea</taxon>
        <taxon>Rhabditida</taxon>
        <taxon>Spirurina</taxon>
        <taxon>Spiruromorpha</taxon>
        <taxon>Filarioidea</taxon>
        <taxon>Onchocercidae</taxon>
        <taxon>Acanthocheilonema</taxon>
    </lineage>
</organism>
<reference evidence="2 3" key="1">
    <citation type="submission" date="2018-08" db="EMBL/GenBank/DDBJ databases">
        <authorList>
            <person name="Laetsch R D."/>
            <person name="Stevens L."/>
            <person name="Kumar S."/>
            <person name="Blaxter L. M."/>
        </authorList>
    </citation>
    <scope>NUCLEOTIDE SEQUENCE [LARGE SCALE GENOMIC DNA]</scope>
</reference>